<gene>
    <name evidence="2" type="ORF">WFZ85_15020</name>
</gene>
<dbReference type="Pfam" id="PF13557">
    <property type="entry name" value="Phenol_MetA_deg"/>
    <property type="match status" value="1"/>
</dbReference>
<name>A0ABU9NBK0_9FLAO</name>
<proteinExistence type="predicted"/>
<evidence type="ECO:0000313" key="3">
    <source>
        <dbReference type="Proteomes" id="UP001460072"/>
    </source>
</evidence>
<comment type="caution">
    <text evidence="2">The sequence shown here is derived from an EMBL/GenBank/DDBJ whole genome shotgun (WGS) entry which is preliminary data.</text>
</comment>
<feature type="signal peptide" evidence="1">
    <location>
        <begin position="1"/>
        <end position="23"/>
    </location>
</feature>
<dbReference type="EMBL" id="JBCGDO010000033">
    <property type="protein sequence ID" value="MEM0543920.1"/>
    <property type="molecule type" value="Genomic_DNA"/>
</dbReference>
<organism evidence="2 3">
    <name type="scientific">Flavobacterium aureirubrum</name>
    <dbReference type="NCBI Taxonomy" id="3133147"/>
    <lineage>
        <taxon>Bacteria</taxon>
        <taxon>Pseudomonadati</taxon>
        <taxon>Bacteroidota</taxon>
        <taxon>Flavobacteriia</taxon>
        <taxon>Flavobacteriales</taxon>
        <taxon>Flavobacteriaceae</taxon>
        <taxon>Flavobacterium</taxon>
    </lineage>
</organism>
<reference evidence="2 3" key="1">
    <citation type="submission" date="2024-03" db="EMBL/GenBank/DDBJ databases">
        <title>Two novel species of the genus Flavobacterium exhibiting potentially degradation of complex polysaccharides.</title>
        <authorList>
            <person name="Lian X."/>
        </authorList>
    </citation>
    <scope>NUCLEOTIDE SEQUENCE [LARGE SCALE GENOMIC DNA]</scope>
    <source>
        <strain evidence="3">j3</strain>
    </source>
</reference>
<feature type="chain" id="PRO_5046317250" evidence="1">
    <location>
        <begin position="24"/>
        <end position="318"/>
    </location>
</feature>
<dbReference type="RefSeq" id="WP_342697088.1">
    <property type="nucleotide sequence ID" value="NZ_JBCGDO010000033.1"/>
</dbReference>
<dbReference type="Proteomes" id="UP001460072">
    <property type="component" value="Unassembled WGS sequence"/>
</dbReference>
<keyword evidence="3" id="KW-1185">Reference proteome</keyword>
<sequence length="318" mass="36081">MKTRFLRMIIAFLMLIISMSINAQGHYNGGSFNTNDYFIPSASGWVFSMYYSYSNMNYYNNSGEKSDVIEISQNPPFSVELDQKVKTHSIIPMISYFGKNKILNARWGVLALPMLNNPNANIALDFYSEQSLVGSQEINLNSFGFGDFYLQPIWLTWEKDKFSTTFSYGLWLPTGKYKTNSTDNVGLGYLSHNLRVMGRYRPKDNISLSAGLTYEINNKQKDSDFKEAPHLTSDFGVSYNFTMGHELGFFGFGTWQMGNDEGEKAVLDKDQIYGLGIYGSYWFIPGKIGVLSRFTNNFGAKNRFGGASFQVGINYLLF</sequence>
<evidence type="ECO:0000313" key="2">
    <source>
        <dbReference type="EMBL" id="MEM0543920.1"/>
    </source>
</evidence>
<keyword evidence="1" id="KW-0732">Signal</keyword>
<protein>
    <submittedName>
        <fullName evidence="2">Transporter</fullName>
    </submittedName>
</protein>
<evidence type="ECO:0000256" key="1">
    <source>
        <dbReference type="SAM" id="SignalP"/>
    </source>
</evidence>
<dbReference type="InterPro" id="IPR025737">
    <property type="entry name" value="FApF"/>
</dbReference>
<accession>A0ABU9NBK0</accession>